<feature type="transmembrane region" description="Helical" evidence="17">
    <location>
        <begin position="142"/>
        <end position="162"/>
    </location>
</feature>
<proteinExistence type="inferred from homology"/>
<feature type="transmembrane region" description="Helical" evidence="17">
    <location>
        <begin position="389"/>
        <end position="406"/>
    </location>
</feature>
<dbReference type="GO" id="GO:0016020">
    <property type="term" value="C:membrane"/>
    <property type="evidence" value="ECO:0007669"/>
    <property type="project" value="UniProtKB-SubCell"/>
</dbReference>
<reference evidence="19" key="3">
    <citation type="submission" date="2015-02" db="UniProtKB">
        <authorList>
            <consortium name="EnsemblProtists"/>
        </authorList>
    </citation>
    <scope>IDENTIFICATION</scope>
    <source>
        <strain evidence="19">DAOM BR144</strain>
    </source>
</reference>
<dbReference type="InterPro" id="IPR005828">
    <property type="entry name" value="MFS_sugar_transport-like"/>
</dbReference>
<dbReference type="PROSITE" id="PS50850">
    <property type="entry name" value="MFS"/>
    <property type="match status" value="1"/>
</dbReference>
<feature type="region of interest" description="Disordered" evidence="16">
    <location>
        <begin position="1"/>
        <end position="76"/>
    </location>
</feature>
<evidence type="ECO:0000256" key="12">
    <source>
        <dbReference type="ARBA" id="ARBA00044668"/>
    </source>
</evidence>
<feature type="transmembrane region" description="Helical" evidence="17">
    <location>
        <begin position="346"/>
        <end position="369"/>
    </location>
</feature>
<dbReference type="OMA" id="APMYCTE"/>
<dbReference type="InterPro" id="IPR020846">
    <property type="entry name" value="MFS_dom"/>
</dbReference>
<evidence type="ECO:0000256" key="13">
    <source>
        <dbReference type="ARBA" id="ARBA00044710"/>
    </source>
</evidence>
<feature type="transmembrane region" description="Helical" evidence="17">
    <location>
        <begin position="106"/>
        <end position="130"/>
    </location>
</feature>
<dbReference type="NCBIfam" id="TIGR00879">
    <property type="entry name" value="SP"/>
    <property type="match status" value="1"/>
</dbReference>
<comment type="catalytic activity">
    <reaction evidence="8">
        <text>D-galactose(in) = D-galactose(out)</text>
        <dbReference type="Rhea" id="RHEA:34915"/>
        <dbReference type="ChEBI" id="CHEBI:4139"/>
    </reaction>
    <physiologicalReaction direction="right-to-left" evidence="8">
        <dbReference type="Rhea" id="RHEA:34917"/>
    </physiologicalReaction>
</comment>
<dbReference type="InterPro" id="IPR036259">
    <property type="entry name" value="MFS_trans_sf"/>
</dbReference>
<keyword evidence="6 17" id="KW-1133">Transmembrane helix</keyword>
<dbReference type="Proteomes" id="UP000019132">
    <property type="component" value="Unassembled WGS sequence"/>
</dbReference>
<dbReference type="PROSITE" id="PS00216">
    <property type="entry name" value="SUGAR_TRANSPORT_1"/>
    <property type="match status" value="2"/>
</dbReference>
<evidence type="ECO:0000256" key="11">
    <source>
        <dbReference type="ARBA" id="ARBA00044662"/>
    </source>
</evidence>
<evidence type="ECO:0000256" key="16">
    <source>
        <dbReference type="SAM" id="MobiDB-lite"/>
    </source>
</evidence>
<dbReference type="GO" id="GO:0022857">
    <property type="term" value="F:transmembrane transporter activity"/>
    <property type="evidence" value="ECO:0007669"/>
    <property type="project" value="InterPro"/>
</dbReference>
<evidence type="ECO:0000256" key="3">
    <source>
        <dbReference type="ARBA" id="ARBA00011738"/>
    </source>
</evidence>
<evidence type="ECO:0000256" key="8">
    <source>
        <dbReference type="ARBA" id="ARBA00044637"/>
    </source>
</evidence>
<evidence type="ECO:0000256" key="4">
    <source>
        <dbReference type="ARBA" id="ARBA00022448"/>
    </source>
</evidence>
<name>K3WQG4_GLOUD</name>
<keyword evidence="5 17" id="KW-0812">Transmembrane</keyword>
<feature type="transmembrane region" description="Helical" evidence="17">
    <location>
        <begin position="232"/>
        <end position="255"/>
    </location>
</feature>
<dbReference type="InterPro" id="IPR005829">
    <property type="entry name" value="Sugar_transporter_CS"/>
</dbReference>
<evidence type="ECO:0000313" key="19">
    <source>
        <dbReference type="EnsemblProtists" id="PYU1_T007206"/>
    </source>
</evidence>
<dbReference type="SUPFAM" id="SSF103473">
    <property type="entry name" value="MFS general substrate transporter"/>
    <property type="match status" value="1"/>
</dbReference>
<evidence type="ECO:0000256" key="15">
    <source>
        <dbReference type="RuleBase" id="RU003346"/>
    </source>
</evidence>
<dbReference type="InterPro" id="IPR003663">
    <property type="entry name" value="Sugar/inositol_transpt"/>
</dbReference>
<dbReference type="VEuPathDB" id="FungiDB:PYU1_G007191"/>
<dbReference type="Pfam" id="PF00083">
    <property type="entry name" value="Sugar_tr"/>
    <property type="match status" value="1"/>
</dbReference>
<comment type="subcellular location">
    <subcellularLocation>
        <location evidence="1">Membrane</location>
        <topology evidence="1">Multi-pass membrane protein</topology>
    </subcellularLocation>
</comment>
<evidence type="ECO:0000256" key="1">
    <source>
        <dbReference type="ARBA" id="ARBA00004141"/>
    </source>
</evidence>
<dbReference type="PRINTS" id="PR00171">
    <property type="entry name" value="SUGRTRNSPORT"/>
</dbReference>
<sequence length="558" mass="60291">MMRPVDAYAPVALQTPTADAPTHQLLVETTSNSTASQGDDDDGDDDDDSAFESAFESASAHRRKATSPSANGSLKSSETAASALSYNGDDRGGDDRTTALLCGMHFWICALSALSGFLFGYDLCVMVIALPLVQADFDLSTTYAQLVVSVLMVGAVFGSLIGGIGADWIGRKPAIIVTASFFLLGSLFMTFAGSYTSMLLGRFLAGLAVGSSGPCVSVYLSEIARPERRGVVVTINEVMLCVGCLVSVVISGLLLESKDGWRKMLGVTLLPPVVQLIGMPFLPESPRWLLSKNRTQEARSVLRRLFHQDDTTQLSMKEHLALNTFNHNMWNAAQLIVTDPMTRKRVLLSMAIALGHNLTGANAMLYYSSYILGKLSAGGALIPHVTKEIGVAIAKVAGVCTAIAIVDRVGRRPLLLTGSILMFVSYVVFSACFWLLNNDPTLSTKFEMLGIWNLYLFIYAWNLSWAPLMWVICAEILGDEFRSVGMGLTFAVFWLGSALSNQTLLSLFDTIGTANTFLLYAVLTACSLAFVFIKVPETVGLTFEQIAHRLASPRHTGH</sequence>
<comment type="catalytic activity">
    <reaction evidence="11">
        <text>D-mannose(out) = D-mannose(in)</text>
        <dbReference type="Rhea" id="RHEA:78391"/>
        <dbReference type="ChEBI" id="CHEBI:4208"/>
    </reaction>
    <physiologicalReaction direction="left-to-right" evidence="11">
        <dbReference type="Rhea" id="RHEA:78392"/>
    </physiologicalReaction>
</comment>
<dbReference type="EMBL" id="GL376560">
    <property type="status" value="NOT_ANNOTATED_CDS"/>
    <property type="molecule type" value="Genomic_DNA"/>
</dbReference>
<evidence type="ECO:0000259" key="18">
    <source>
        <dbReference type="PROSITE" id="PS50850"/>
    </source>
</evidence>
<feature type="transmembrane region" description="Helical" evidence="17">
    <location>
        <begin position="484"/>
        <end position="505"/>
    </location>
</feature>
<evidence type="ECO:0000256" key="2">
    <source>
        <dbReference type="ARBA" id="ARBA00010992"/>
    </source>
</evidence>
<feature type="transmembrane region" description="Helical" evidence="17">
    <location>
        <begin position="174"/>
        <end position="193"/>
    </location>
</feature>
<comment type="catalytic activity">
    <reaction evidence="9">
        <text>D-glucose(out) = D-glucose(in)</text>
        <dbReference type="Rhea" id="RHEA:60376"/>
        <dbReference type="ChEBI" id="CHEBI:4167"/>
    </reaction>
    <physiologicalReaction direction="left-to-right" evidence="9">
        <dbReference type="Rhea" id="RHEA:60377"/>
    </physiologicalReaction>
</comment>
<evidence type="ECO:0000256" key="10">
    <source>
        <dbReference type="ARBA" id="ARBA00044656"/>
    </source>
</evidence>
<dbReference type="PROSITE" id="PS00217">
    <property type="entry name" value="SUGAR_TRANSPORT_2"/>
    <property type="match status" value="1"/>
</dbReference>
<reference evidence="20" key="1">
    <citation type="journal article" date="2010" name="Genome Biol.">
        <title>Genome sequence of the necrotrophic plant pathogen Pythium ultimum reveals original pathogenicity mechanisms and effector repertoire.</title>
        <authorList>
            <person name="Levesque C.A."/>
            <person name="Brouwer H."/>
            <person name="Cano L."/>
            <person name="Hamilton J.P."/>
            <person name="Holt C."/>
            <person name="Huitema E."/>
            <person name="Raffaele S."/>
            <person name="Robideau G.P."/>
            <person name="Thines M."/>
            <person name="Win J."/>
            <person name="Zerillo M.M."/>
            <person name="Beakes G.W."/>
            <person name="Boore J.L."/>
            <person name="Busam D."/>
            <person name="Dumas B."/>
            <person name="Ferriera S."/>
            <person name="Fuerstenberg S.I."/>
            <person name="Gachon C.M."/>
            <person name="Gaulin E."/>
            <person name="Govers F."/>
            <person name="Grenville-Briggs L."/>
            <person name="Horner N."/>
            <person name="Hostetler J."/>
            <person name="Jiang R.H."/>
            <person name="Johnson J."/>
            <person name="Krajaejun T."/>
            <person name="Lin H."/>
            <person name="Meijer H.J."/>
            <person name="Moore B."/>
            <person name="Morris P."/>
            <person name="Phuntmart V."/>
            <person name="Puiu D."/>
            <person name="Shetty J."/>
            <person name="Stajich J.E."/>
            <person name="Tripathy S."/>
            <person name="Wawra S."/>
            <person name="van West P."/>
            <person name="Whitty B.R."/>
            <person name="Coutinho P.M."/>
            <person name="Henrissat B."/>
            <person name="Martin F."/>
            <person name="Thomas P.D."/>
            <person name="Tyler B.M."/>
            <person name="De Vries R.P."/>
            <person name="Kamoun S."/>
            <person name="Yandell M."/>
            <person name="Tisserat N."/>
            <person name="Buell C.R."/>
        </authorList>
    </citation>
    <scope>NUCLEOTIDE SEQUENCE</scope>
    <source>
        <strain evidence="20">DAOM:BR144</strain>
    </source>
</reference>
<feature type="transmembrane region" description="Helical" evidence="17">
    <location>
        <begin position="413"/>
        <end position="436"/>
    </location>
</feature>
<feature type="compositionally biased region" description="Polar residues" evidence="16">
    <location>
        <begin position="66"/>
        <end position="76"/>
    </location>
</feature>
<feature type="domain" description="Major facilitator superfamily (MFS) profile" evidence="18">
    <location>
        <begin position="108"/>
        <end position="539"/>
    </location>
</feature>
<comment type="catalytic activity">
    <reaction evidence="13">
        <text>D-fructose(out) = D-fructose(in)</text>
        <dbReference type="Rhea" id="RHEA:60372"/>
        <dbReference type="ChEBI" id="CHEBI:37721"/>
    </reaction>
    <physiologicalReaction direction="left-to-right" evidence="13">
        <dbReference type="Rhea" id="RHEA:60373"/>
    </physiologicalReaction>
</comment>
<evidence type="ECO:0000256" key="6">
    <source>
        <dbReference type="ARBA" id="ARBA00022989"/>
    </source>
</evidence>
<dbReference type="InterPro" id="IPR050814">
    <property type="entry name" value="Myo-inositol_Transporter"/>
</dbReference>
<evidence type="ECO:0000313" key="20">
    <source>
        <dbReference type="Proteomes" id="UP000019132"/>
    </source>
</evidence>
<dbReference type="EnsemblProtists" id="PYU1_T007206">
    <property type="protein sequence ID" value="PYU1_T007206"/>
    <property type="gene ID" value="PYU1_G007191"/>
</dbReference>
<feature type="transmembrane region" description="Helical" evidence="17">
    <location>
        <begin position="517"/>
        <end position="535"/>
    </location>
</feature>
<reference evidence="20" key="2">
    <citation type="submission" date="2010-04" db="EMBL/GenBank/DDBJ databases">
        <authorList>
            <person name="Buell R."/>
            <person name="Hamilton J."/>
            <person name="Hostetler J."/>
        </authorList>
    </citation>
    <scope>NUCLEOTIDE SEQUENCE [LARGE SCALE GENOMIC DNA]</scope>
    <source>
        <strain evidence="20">DAOM:BR144</strain>
    </source>
</reference>
<comment type="catalytic activity">
    <reaction evidence="10">
        <text>D-xylose(out) = D-xylose(in)</text>
        <dbReference type="Rhea" id="RHEA:78427"/>
        <dbReference type="ChEBI" id="CHEBI:53455"/>
    </reaction>
    <physiologicalReaction direction="left-to-right" evidence="10">
        <dbReference type="Rhea" id="RHEA:78428"/>
    </physiologicalReaction>
</comment>
<dbReference type="eggNOG" id="KOG0254">
    <property type="taxonomic scope" value="Eukaryota"/>
</dbReference>
<dbReference type="InParanoid" id="K3WQG4"/>
<comment type="subunit">
    <text evidence="3">Homodimer.</text>
</comment>
<keyword evidence="4 15" id="KW-0813">Transport</keyword>
<keyword evidence="7 17" id="KW-0472">Membrane</keyword>
<feature type="compositionally biased region" description="Polar residues" evidence="16">
    <location>
        <begin position="27"/>
        <end position="37"/>
    </location>
</feature>
<dbReference type="PANTHER" id="PTHR48020:SF12">
    <property type="entry name" value="PROTON MYO-INOSITOL COTRANSPORTER"/>
    <property type="match status" value="1"/>
</dbReference>
<dbReference type="Gene3D" id="1.20.1250.20">
    <property type="entry name" value="MFS general substrate transporter like domains"/>
    <property type="match status" value="1"/>
</dbReference>
<protein>
    <recommendedName>
        <fullName evidence="14">Hexose transporter 1</fullName>
    </recommendedName>
</protein>
<feature type="transmembrane region" description="Helical" evidence="17">
    <location>
        <begin position="456"/>
        <end position="477"/>
    </location>
</feature>
<comment type="similarity">
    <text evidence="2 15">Belongs to the major facilitator superfamily. Sugar transporter (TC 2.A.1.1) family.</text>
</comment>
<keyword evidence="20" id="KW-1185">Reference proteome</keyword>
<dbReference type="STRING" id="431595.K3WQG4"/>
<comment type="catalytic activity">
    <reaction evidence="12">
        <text>D-glucosamine(out) = D-glucosamine(in)</text>
        <dbReference type="Rhea" id="RHEA:78423"/>
        <dbReference type="ChEBI" id="CHEBI:58723"/>
    </reaction>
    <physiologicalReaction direction="left-to-right" evidence="12">
        <dbReference type="Rhea" id="RHEA:78424"/>
    </physiologicalReaction>
</comment>
<evidence type="ECO:0000256" key="7">
    <source>
        <dbReference type="ARBA" id="ARBA00023136"/>
    </source>
</evidence>
<accession>K3WQG4</accession>
<organism evidence="19 20">
    <name type="scientific">Globisporangium ultimum (strain ATCC 200006 / CBS 805.95 / DAOM BR144)</name>
    <name type="common">Pythium ultimum</name>
    <dbReference type="NCBI Taxonomy" id="431595"/>
    <lineage>
        <taxon>Eukaryota</taxon>
        <taxon>Sar</taxon>
        <taxon>Stramenopiles</taxon>
        <taxon>Oomycota</taxon>
        <taxon>Peronosporomycetes</taxon>
        <taxon>Pythiales</taxon>
        <taxon>Pythiaceae</taxon>
        <taxon>Globisporangium</taxon>
    </lineage>
</organism>
<dbReference type="AlphaFoldDB" id="K3WQG4"/>
<evidence type="ECO:0000256" key="5">
    <source>
        <dbReference type="ARBA" id="ARBA00022692"/>
    </source>
</evidence>
<evidence type="ECO:0000256" key="14">
    <source>
        <dbReference type="ARBA" id="ARBA00044780"/>
    </source>
</evidence>
<feature type="compositionally biased region" description="Acidic residues" evidence="16">
    <location>
        <begin position="38"/>
        <end position="50"/>
    </location>
</feature>
<evidence type="ECO:0000256" key="17">
    <source>
        <dbReference type="SAM" id="Phobius"/>
    </source>
</evidence>
<dbReference type="PANTHER" id="PTHR48020">
    <property type="entry name" value="PROTON MYO-INOSITOL COTRANSPORTER"/>
    <property type="match status" value="1"/>
</dbReference>
<evidence type="ECO:0000256" key="9">
    <source>
        <dbReference type="ARBA" id="ARBA00044648"/>
    </source>
</evidence>
<dbReference type="HOGENOM" id="CLU_001265_30_5_1"/>